<proteinExistence type="predicted"/>
<dbReference type="Proteomes" id="UP000596661">
    <property type="component" value="Chromosome 1"/>
</dbReference>
<dbReference type="Gramene" id="evm.model.01.1823">
    <property type="protein sequence ID" value="cds.evm.model.01.1823"/>
    <property type="gene ID" value="evm.TU.01.1823"/>
</dbReference>
<keyword evidence="2" id="KW-1185">Reference proteome</keyword>
<reference evidence="1" key="2">
    <citation type="submission" date="2021-03" db="UniProtKB">
        <authorList>
            <consortium name="EnsemblPlants"/>
        </authorList>
    </citation>
    <scope>IDENTIFICATION</scope>
</reference>
<dbReference type="EnsemblPlants" id="evm.model.01.1823">
    <property type="protein sequence ID" value="cds.evm.model.01.1823"/>
    <property type="gene ID" value="evm.TU.01.1823"/>
</dbReference>
<sequence length="199" mass="22215">MHCTMAWHGEQDLTLCQKKHSRHFGDLTSAESAICNTAWEAISIISLSAAYMDINEESFLVRIFRVQKRHLSFRIWEVGISELPCAPLLGMMLLLRKPFSDRAISKGFNRLRINLTFSIGIHVSCLAKIASVYSGMNSGFGSSLVKHKLDQLLGWPNFPTTVKRKVQQPTQMRVHRGVAHPGGVTDPSTCTLEGRALHA</sequence>
<evidence type="ECO:0000313" key="1">
    <source>
        <dbReference type="EnsemblPlants" id="cds.evm.model.01.1823"/>
    </source>
</evidence>
<organism evidence="1 2">
    <name type="scientific">Cannabis sativa</name>
    <name type="common">Hemp</name>
    <name type="synonym">Marijuana</name>
    <dbReference type="NCBI Taxonomy" id="3483"/>
    <lineage>
        <taxon>Eukaryota</taxon>
        <taxon>Viridiplantae</taxon>
        <taxon>Streptophyta</taxon>
        <taxon>Embryophyta</taxon>
        <taxon>Tracheophyta</taxon>
        <taxon>Spermatophyta</taxon>
        <taxon>Magnoliopsida</taxon>
        <taxon>eudicotyledons</taxon>
        <taxon>Gunneridae</taxon>
        <taxon>Pentapetalae</taxon>
        <taxon>rosids</taxon>
        <taxon>fabids</taxon>
        <taxon>Rosales</taxon>
        <taxon>Cannabaceae</taxon>
        <taxon>Cannabis</taxon>
    </lineage>
</organism>
<dbReference type="EMBL" id="UZAU01000050">
    <property type="status" value="NOT_ANNOTATED_CDS"/>
    <property type="molecule type" value="Genomic_DNA"/>
</dbReference>
<dbReference type="AlphaFoldDB" id="A0A803NIM4"/>
<evidence type="ECO:0000313" key="2">
    <source>
        <dbReference type="Proteomes" id="UP000596661"/>
    </source>
</evidence>
<reference evidence="1" key="1">
    <citation type="submission" date="2018-11" db="EMBL/GenBank/DDBJ databases">
        <authorList>
            <person name="Grassa J C."/>
        </authorList>
    </citation>
    <scope>NUCLEOTIDE SEQUENCE [LARGE SCALE GENOMIC DNA]</scope>
</reference>
<protein>
    <submittedName>
        <fullName evidence="1">Uncharacterized protein</fullName>
    </submittedName>
</protein>
<accession>A0A803NIM4</accession>
<name>A0A803NIM4_CANSA</name>